<evidence type="ECO:0000313" key="2">
    <source>
        <dbReference type="Proteomes" id="UP000238801"/>
    </source>
</evidence>
<dbReference type="InterPro" id="IPR022062">
    <property type="entry name" value="DUF3618"/>
</dbReference>
<accession>A0A2T0X461</accession>
<dbReference type="EMBL" id="PVTT01000002">
    <property type="protein sequence ID" value="PRY93743.1"/>
    <property type="molecule type" value="Genomic_DNA"/>
</dbReference>
<protein>
    <submittedName>
        <fullName evidence="1">Uncharacterized protein DUF3618</fullName>
    </submittedName>
</protein>
<keyword evidence="2" id="KW-1185">Reference proteome</keyword>
<name>A0A2T0X461_9RHOB</name>
<dbReference type="RefSeq" id="WP_106161301.1">
    <property type="nucleotide sequence ID" value="NZ_PVTT01000002.1"/>
</dbReference>
<dbReference type="Proteomes" id="UP000238801">
    <property type="component" value="Unassembled WGS sequence"/>
</dbReference>
<dbReference type="OrthoDB" id="7471221at2"/>
<dbReference type="Pfam" id="PF12277">
    <property type="entry name" value="DUF3618"/>
    <property type="match status" value="1"/>
</dbReference>
<dbReference type="AlphaFoldDB" id="A0A2T0X461"/>
<organism evidence="1 2">
    <name type="scientific">Hasllibacter halocynthiae</name>
    <dbReference type="NCBI Taxonomy" id="595589"/>
    <lineage>
        <taxon>Bacteria</taxon>
        <taxon>Pseudomonadati</taxon>
        <taxon>Pseudomonadota</taxon>
        <taxon>Alphaproteobacteria</taxon>
        <taxon>Rhodobacterales</taxon>
        <taxon>Roseobacteraceae</taxon>
        <taxon>Hasllibacter</taxon>
    </lineage>
</organism>
<gene>
    <name evidence="1" type="ORF">BCF33_2627</name>
</gene>
<proteinExistence type="predicted"/>
<evidence type="ECO:0000313" key="1">
    <source>
        <dbReference type="EMBL" id="PRY93743.1"/>
    </source>
</evidence>
<sequence length="413" mass="44263">MADSKKPREIEREIEVERAELAATLDALTMKFSAENVVRTVGDQVREYGGVTTRNFLETVKANPVGAALAVTGIAWLMIGGTRRTGPDYRDPTVTRGGDGWTTEAERRAYEAGRRFVRGDGDAWNDRMTEAEKAAYDRGRALAASAPNGIAHHGAAPAYAAGNNTASGFRDTYPEKGTRSFSDRVAAADEAYRSTQTGEGATNYDASGWSRAASRTPSAAGSVGLTERARDVWGRSVSSVRGRAMALYASAASLRDNLMEGTEDMDDHGKDRVAEARARAYAAQAWAEEKARNARSGANDFFSEQPLVAGAIAVAVGAAVGGMLPRTRREDEVFGAYRDQLFDEAERVFQEERSRIEAAAIAAVDEAKTVAKEAAGQMTGGRGAEETVHDAEVQARSAVDRVAEAAKEAHDRN</sequence>
<comment type="caution">
    <text evidence="1">The sequence shown here is derived from an EMBL/GenBank/DDBJ whole genome shotgun (WGS) entry which is preliminary data.</text>
</comment>
<reference evidence="1 2" key="1">
    <citation type="submission" date="2018-03" db="EMBL/GenBank/DDBJ databases">
        <title>Genomic Encyclopedia of Archaeal and Bacterial Type Strains, Phase II (KMG-II): from individual species to whole genera.</title>
        <authorList>
            <person name="Goeker M."/>
        </authorList>
    </citation>
    <scope>NUCLEOTIDE SEQUENCE [LARGE SCALE GENOMIC DNA]</scope>
    <source>
        <strain evidence="1 2">DSM 29318</strain>
    </source>
</reference>